<dbReference type="InterPro" id="IPR000653">
    <property type="entry name" value="DegT/StrS_aminotransferase"/>
</dbReference>
<protein>
    <submittedName>
        <fullName evidence="5">Glutamine--scyllo-inositol transaminase</fullName>
        <ecNumber evidence="5">2.6.1.50</ecNumber>
    </submittedName>
</protein>
<dbReference type="Pfam" id="PF01041">
    <property type="entry name" value="DegT_DnrJ_EryC1"/>
    <property type="match status" value="1"/>
</dbReference>
<sequence>MNLSTQAQLAIEGAQPLRKHPFAPWPSFSQEEIAAVTRVLESGKVNYWTGDQGRQFEAEFAAFTGCKHAIALANGTVALELALQALGIGPGDEVISTSRTFIASASCTVMRGATPVMADVDRDSQNITAETIRAVLTPRTRAIIAVHLAGWPCDMDPILDLAREHGLKVIEDCAQAHGATYKGRPVGSMGDVNAFSFCQDKILTTGGEGGMLTTNDTALWSRAWAYKDHGKSYDAVYHRHHPPGYRWLHESFGTNWRLTEMQSAIGRLQLGKLPQWVQARRELADVLTERFSAMPALRITKPTAESMHSFYKYYVFLRTERLREGWDRQRIADAINAEGVPCFSGSCSEIYLEKAFPAELRPPTRLPVAQELGETSLMFLVHPTLNKSDMEDAADAVEKVLASAAR</sequence>
<dbReference type="Gene3D" id="3.90.1150.10">
    <property type="entry name" value="Aspartate Aminotransferase, domain 1"/>
    <property type="match status" value="1"/>
</dbReference>
<dbReference type="KEGG" id="gma:AciX8_1501"/>
<proteinExistence type="inferred from homology"/>
<dbReference type="PIRSF" id="PIRSF000390">
    <property type="entry name" value="PLP_StrS"/>
    <property type="match status" value="1"/>
</dbReference>
<dbReference type="PANTHER" id="PTHR30244:SF34">
    <property type="entry name" value="DTDP-4-AMINO-4,6-DIDEOXYGALACTOSE TRANSAMINASE"/>
    <property type="match status" value="1"/>
</dbReference>
<keyword evidence="5" id="KW-0808">Transferase</keyword>
<dbReference type="GO" id="GO:0030170">
    <property type="term" value="F:pyridoxal phosphate binding"/>
    <property type="evidence" value="ECO:0007669"/>
    <property type="project" value="TreeGrafter"/>
</dbReference>
<dbReference type="CDD" id="cd00616">
    <property type="entry name" value="AHBA_syn"/>
    <property type="match status" value="1"/>
</dbReference>
<dbReference type="InterPro" id="IPR015422">
    <property type="entry name" value="PyrdxlP-dep_Trfase_small"/>
</dbReference>
<keyword evidence="5" id="KW-0032">Aminotransferase</keyword>
<dbReference type="InterPro" id="IPR015421">
    <property type="entry name" value="PyrdxlP-dep_Trfase_major"/>
</dbReference>
<dbReference type="EC" id="2.6.1.50" evidence="5"/>
<dbReference type="RefSeq" id="WP_014264722.1">
    <property type="nucleotide sequence ID" value="NC_016631.1"/>
</dbReference>
<dbReference type="GO" id="GO:0000271">
    <property type="term" value="P:polysaccharide biosynthetic process"/>
    <property type="evidence" value="ECO:0007669"/>
    <property type="project" value="TreeGrafter"/>
</dbReference>
<dbReference type="AlphaFoldDB" id="G8P1L8"/>
<keyword evidence="3 4" id="KW-0663">Pyridoxal phosphate</keyword>
<evidence type="ECO:0000313" key="5">
    <source>
        <dbReference type="EMBL" id="AEU35843.1"/>
    </source>
</evidence>
<reference evidence="5 6" key="1">
    <citation type="submission" date="2011-11" db="EMBL/GenBank/DDBJ databases">
        <title>Complete sequence of Granulicella mallensis MP5ACTX8.</title>
        <authorList>
            <consortium name="US DOE Joint Genome Institute"/>
            <person name="Lucas S."/>
            <person name="Copeland A."/>
            <person name="Lapidus A."/>
            <person name="Cheng J.-F."/>
            <person name="Goodwin L."/>
            <person name="Pitluck S."/>
            <person name="Peters L."/>
            <person name="Lu M."/>
            <person name="Detter J.C."/>
            <person name="Han C."/>
            <person name="Tapia R."/>
            <person name="Land M."/>
            <person name="Hauser L."/>
            <person name="Kyrpides N."/>
            <person name="Ivanova N."/>
            <person name="Mikhailova N."/>
            <person name="Pagani I."/>
            <person name="Rawat S."/>
            <person name="Mannisto M."/>
            <person name="Haggblom M."/>
            <person name="Woyke T."/>
        </authorList>
    </citation>
    <scope>NUCLEOTIDE SEQUENCE [LARGE SCALE GENOMIC DNA]</scope>
    <source>
        <strain evidence="6">ATCC BAA-1857 / DSM 23137 / MP5ACTX8</strain>
    </source>
</reference>
<dbReference type="PANTHER" id="PTHR30244">
    <property type="entry name" value="TRANSAMINASE"/>
    <property type="match status" value="1"/>
</dbReference>
<dbReference type="InterPro" id="IPR015424">
    <property type="entry name" value="PyrdxlP-dep_Trfase"/>
</dbReference>
<comment type="similarity">
    <text evidence="1 4">Belongs to the DegT/DnrJ/EryC1 family.</text>
</comment>
<dbReference type="GO" id="GO:0047310">
    <property type="term" value="F:glutamine-scyllo-inositol transaminase activity"/>
    <property type="evidence" value="ECO:0007669"/>
    <property type="project" value="UniProtKB-EC"/>
</dbReference>
<evidence type="ECO:0000256" key="1">
    <source>
        <dbReference type="ARBA" id="ARBA00037999"/>
    </source>
</evidence>
<dbReference type="eggNOG" id="COG0399">
    <property type="taxonomic scope" value="Bacteria"/>
</dbReference>
<name>G8P1L8_GRAMM</name>
<dbReference type="EMBL" id="CP003130">
    <property type="protein sequence ID" value="AEU35843.1"/>
    <property type="molecule type" value="Genomic_DNA"/>
</dbReference>
<feature type="modified residue" description="N6-(pyridoxal phosphate)lysine" evidence="3">
    <location>
        <position position="201"/>
    </location>
</feature>
<dbReference type="STRING" id="682795.AciX8_1501"/>
<evidence type="ECO:0000256" key="3">
    <source>
        <dbReference type="PIRSR" id="PIRSR000390-2"/>
    </source>
</evidence>
<feature type="active site" description="Proton acceptor" evidence="2">
    <location>
        <position position="201"/>
    </location>
</feature>
<organism evidence="5 6">
    <name type="scientific">Granulicella mallensis (strain ATCC BAA-1857 / DSM 23137 / MP5ACTX8)</name>
    <dbReference type="NCBI Taxonomy" id="682795"/>
    <lineage>
        <taxon>Bacteria</taxon>
        <taxon>Pseudomonadati</taxon>
        <taxon>Acidobacteriota</taxon>
        <taxon>Terriglobia</taxon>
        <taxon>Terriglobales</taxon>
        <taxon>Acidobacteriaceae</taxon>
        <taxon>Granulicella</taxon>
    </lineage>
</organism>
<accession>G8P1L8</accession>
<evidence type="ECO:0000256" key="2">
    <source>
        <dbReference type="PIRSR" id="PIRSR000390-1"/>
    </source>
</evidence>
<dbReference type="OrthoDB" id="9810913at2"/>
<evidence type="ECO:0000313" key="6">
    <source>
        <dbReference type="Proteomes" id="UP000007113"/>
    </source>
</evidence>
<keyword evidence="6" id="KW-1185">Reference proteome</keyword>
<gene>
    <name evidence="5" type="ordered locus">AciX8_1501</name>
</gene>
<dbReference type="Proteomes" id="UP000007113">
    <property type="component" value="Chromosome"/>
</dbReference>
<dbReference type="SUPFAM" id="SSF53383">
    <property type="entry name" value="PLP-dependent transferases"/>
    <property type="match status" value="1"/>
</dbReference>
<dbReference type="Gene3D" id="3.40.640.10">
    <property type="entry name" value="Type I PLP-dependent aspartate aminotransferase-like (Major domain)"/>
    <property type="match status" value="1"/>
</dbReference>
<evidence type="ECO:0000256" key="4">
    <source>
        <dbReference type="RuleBase" id="RU004508"/>
    </source>
</evidence>
<dbReference type="HOGENOM" id="CLU_033332_7_0_0"/>